<protein>
    <recommendedName>
        <fullName evidence="3">Reverse transcriptase zinc-binding domain-containing protein</fullName>
    </recommendedName>
</protein>
<evidence type="ECO:0000313" key="1">
    <source>
        <dbReference type="EMBL" id="KAL1259032.1"/>
    </source>
</evidence>
<name>A0ABR3M588_9TELE</name>
<evidence type="ECO:0008006" key="3">
    <source>
        <dbReference type="Google" id="ProtNLM"/>
    </source>
</evidence>
<proteinExistence type="predicted"/>
<keyword evidence="2" id="KW-1185">Reference proteome</keyword>
<dbReference type="Proteomes" id="UP001558613">
    <property type="component" value="Unassembled WGS sequence"/>
</dbReference>
<accession>A0ABR3M588</accession>
<evidence type="ECO:0000313" key="2">
    <source>
        <dbReference type="Proteomes" id="UP001558613"/>
    </source>
</evidence>
<organism evidence="1 2">
    <name type="scientific">Cirrhinus molitorella</name>
    <name type="common">mud carp</name>
    <dbReference type="NCBI Taxonomy" id="172907"/>
    <lineage>
        <taxon>Eukaryota</taxon>
        <taxon>Metazoa</taxon>
        <taxon>Chordata</taxon>
        <taxon>Craniata</taxon>
        <taxon>Vertebrata</taxon>
        <taxon>Euteleostomi</taxon>
        <taxon>Actinopterygii</taxon>
        <taxon>Neopterygii</taxon>
        <taxon>Teleostei</taxon>
        <taxon>Ostariophysi</taxon>
        <taxon>Cypriniformes</taxon>
        <taxon>Cyprinidae</taxon>
        <taxon>Labeoninae</taxon>
        <taxon>Labeonini</taxon>
        <taxon>Cirrhinus</taxon>
    </lineage>
</organism>
<gene>
    <name evidence="1" type="ORF">QQF64_009609</name>
</gene>
<comment type="caution">
    <text evidence="1">The sequence shown here is derived from an EMBL/GenBank/DDBJ whole genome shotgun (WGS) entry which is preliminary data.</text>
</comment>
<reference evidence="1 2" key="1">
    <citation type="submission" date="2023-09" db="EMBL/GenBank/DDBJ databases">
        <authorList>
            <person name="Wang M."/>
        </authorList>
    </citation>
    <scope>NUCLEOTIDE SEQUENCE [LARGE SCALE GENOMIC DNA]</scope>
    <source>
        <strain evidence="1">GT-2023</strain>
        <tissue evidence="1">Liver</tissue>
    </source>
</reference>
<dbReference type="EMBL" id="JAYMGO010000016">
    <property type="protein sequence ID" value="KAL1259032.1"/>
    <property type="molecule type" value="Genomic_DNA"/>
</dbReference>
<sequence>MLHLMEAELYISVNYVSQEPKNLQQWRGEDPSCALCSKPASLKHILTGCKVSLTQGRYTWHHNQVLKSLAATLEHRQTAANAKTPSASNPLSAVTFVCEGARKNQSGFVTSEYSQLRTACDWKMLVDVGQRLAFPQEIATTTVRPDVVFWPLSLRKVFIVELTVPWEDSVEEAYERKHLRYADLAAEAQQRV</sequence>